<feature type="transmembrane region" description="Helical" evidence="7">
    <location>
        <begin position="108"/>
        <end position="128"/>
    </location>
</feature>
<evidence type="ECO:0000256" key="3">
    <source>
        <dbReference type="ARBA" id="ARBA00022475"/>
    </source>
</evidence>
<evidence type="ECO:0000313" key="9">
    <source>
        <dbReference type="EMBL" id="GAA6502082.1"/>
    </source>
</evidence>
<evidence type="ECO:0000256" key="4">
    <source>
        <dbReference type="ARBA" id="ARBA00022692"/>
    </source>
</evidence>
<keyword evidence="2 7" id="KW-0813">Transport</keyword>
<evidence type="ECO:0000256" key="1">
    <source>
        <dbReference type="ARBA" id="ARBA00004651"/>
    </source>
</evidence>
<feature type="transmembrane region" description="Helical" evidence="7">
    <location>
        <begin position="140"/>
        <end position="162"/>
    </location>
</feature>
<dbReference type="CDD" id="cd06261">
    <property type="entry name" value="TM_PBP2"/>
    <property type="match status" value="1"/>
</dbReference>
<feature type="transmembrane region" description="Helical" evidence="7">
    <location>
        <begin position="75"/>
        <end position="96"/>
    </location>
</feature>
<feature type="domain" description="ABC transmembrane type-1" evidence="8">
    <location>
        <begin position="71"/>
        <end position="262"/>
    </location>
</feature>
<evidence type="ECO:0000313" key="10">
    <source>
        <dbReference type="Proteomes" id="UP001600941"/>
    </source>
</evidence>
<keyword evidence="3" id="KW-1003">Cell membrane</keyword>
<comment type="caution">
    <text evidence="9">The sequence shown here is derived from an EMBL/GenBank/DDBJ whole genome shotgun (WGS) entry which is preliminary data.</text>
</comment>
<dbReference type="PANTHER" id="PTHR43744">
    <property type="entry name" value="ABC TRANSPORTER PERMEASE PROTEIN MG189-RELATED-RELATED"/>
    <property type="match status" value="1"/>
</dbReference>
<sequence>MKQKKRGKTILLQLLTIGASLFFLLPVLLVVSYSFKTKKEMLMGSPFSLPSEFMLENYRNAVHKLDLVHTFSNTLLYTAAAVCILALLCGAGAWAIARRREKFFKFAYIYFIIGILVPAQALFIQIFLVGNTLHLINSRIGVICMYIVSGISFGMFMMNSFMNTVPVELEEAARIDGCSVFRTFFNVVVPVLKPAYATLIIMQSFQIWNEYLMSSLFISKKELRTIVISTQVLFSTLKNDYSTAMAAIVISALPITVLFVCLQKYFIKGMTIGAVKG</sequence>
<evidence type="ECO:0000256" key="5">
    <source>
        <dbReference type="ARBA" id="ARBA00022989"/>
    </source>
</evidence>
<evidence type="ECO:0000256" key="2">
    <source>
        <dbReference type="ARBA" id="ARBA00022448"/>
    </source>
</evidence>
<gene>
    <name evidence="9" type="ORF">K340107D12_48980</name>
</gene>
<protein>
    <submittedName>
        <fullName evidence="9">Carbohydrate ABC transporter permease</fullName>
    </submittedName>
</protein>
<dbReference type="Gene3D" id="1.10.3720.10">
    <property type="entry name" value="MetI-like"/>
    <property type="match status" value="1"/>
</dbReference>
<dbReference type="RefSeq" id="WP_033142162.1">
    <property type="nucleotide sequence ID" value="NZ_BAABZQ010000001.1"/>
</dbReference>
<comment type="similarity">
    <text evidence="7">Belongs to the binding-protein-dependent transport system permease family.</text>
</comment>
<dbReference type="SUPFAM" id="SSF161098">
    <property type="entry name" value="MetI-like"/>
    <property type="match status" value="1"/>
</dbReference>
<proteinExistence type="inferred from homology"/>
<keyword evidence="4 7" id="KW-0812">Transmembrane</keyword>
<feature type="transmembrane region" description="Helical" evidence="7">
    <location>
        <begin position="12"/>
        <end position="35"/>
    </location>
</feature>
<dbReference type="Pfam" id="PF00528">
    <property type="entry name" value="BPD_transp_1"/>
    <property type="match status" value="1"/>
</dbReference>
<feature type="transmembrane region" description="Helical" evidence="7">
    <location>
        <begin position="241"/>
        <end position="262"/>
    </location>
</feature>
<organism evidence="9 10">
    <name type="scientific">Blautia parvula</name>
    <dbReference type="NCBI Taxonomy" id="2877527"/>
    <lineage>
        <taxon>Bacteria</taxon>
        <taxon>Bacillati</taxon>
        <taxon>Bacillota</taxon>
        <taxon>Clostridia</taxon>
        <taxon>Lachnospirales</taxon>
        <taxon>Lachnospiraceae</taxon>
        <taxon>Blautia</taxon>
    </lineage>
</organism>
<dbReference type="EMBL" id="BAABZQ010000001">
    <property type="protein sequence ID" value="GAA6502082.1"/>
    <property type="molecule type" value="Genomic_DNA"/>
</dbReference>
<evidence type="ECO:0000256" key="6">
    <source>
        <dbReference type="ARBA" id="ARBA00023136"/>
    </source>
</evidence>
<keyword evidence="5 7" id="KW-1133">Transmembrane helix</keyword>
<accession>A0ABQ0BZZ8</accession>
<dbReference type="Proteomes" id="UP001600941">
    <property type="component" value="Unassembled WGS sequence"/>
</dbReference>
<keyword evidence="10" id="KW-1185">Reference proteome</keyword>
<dbReference type="InterPro" id="IPR035906">
    <property type="entry name" value="MetI-like_sf"/>
</dbReference>
<comment type="subcellular location">
    <subcellularLocation>
        <location evidence="1 7">Cell membrane</location>
        <topology evidence="1 7">Multi-pass membrane protein</topology>
    </subcellularLocation>
</comment>
<dbReference type="PANTHER" id="PTHR43744:SF8">
    <property type="entry name" value="SN-GLYCEROL-3-PHOSPHATE TRANSPORT SYSTEM PERMEASE PROTEIN UGPE"/>
    <property type="match status" value="1"/>
</dbReference>
<evidence type="ECO:0000256" key="7">
    <source>
        <dbReference type="RuleBase" id="RU363032"/>
    </source>
</evidence>
<feature type="transmembrane region" description="Helical" evidence="7">
    <location>
        <begin position="183"/>
        <end position="205"/>
    </location>
</feature>
<dbReference type="InterPro" id="IPR000515">
    <property type="entry name" value="MetI-like"/>
</dbReference>
<name>A0ABQ0BZZ8_9FIRM</name>
<evidence type="ECO:0000259" key="8">
    <source>
        <dbReference type="PROSITE" id="PS50928"/>
    </source>
</evidence>
<keyword evidence="6 7" id="KW-0472">Membrane</keyword>
<dbReference type="PROSITE" id="PS50928">
    <property type="entry name" value="ABC_TM1"/>
    <property type="match status" value="1"/>
</dbReference>
<reference evidence="9 10" key="1">
    <citation type="submission" date="2024-04" db="EMBL/GenBank/DDBJ databases">
        <title>Defined microbial consortia suppress multidrug-resistant proinflammatory Enterobacteriaceae via ecological control.</title>
        <authorList>
            <person name="Furuichi M."/>
            <person name="Kawaguchi T."/>
            <person name="Pust M."/>
            <person name="Yasuma K."/>
            <person name="Plichta D."/>
            <person name="Hasegawa N."/>
            <person name="Ohya T."/>
            <person name="Bhattarai S."/>
            <person name="Sasajima S."/>
            <person name="Aoto Y."/>
            <person name="Tuganbaev T."/>
            <person name="Yaginuma M."/>
            <person name="Ueda M."/>
            <person name="Okahashi N."/>
            <person name="Amafuji K."/>
            <person name="Kiridooshi Y."/>
            <person name="Sugita K."/>
            <person name="Strazar M."/>
            <person name="Skelly A."/>
            <person name="Suda W."/>
            <person name="Hattori M."/>
            <person name="Nakamoto N."/>
            <person name="Caballero S."/>
            <person name="Norman J."/>
            <person name="Olle B."/>
            <person name="Tanoue T."/>
            <person name="Arita M."/>
            <person name="Bucci V."/>
            <person name="Atarashi K."/>
            <person name="Xavier R."/>
            <person name="Honda K."/>
        </authorList>
    </citation>
    <scope>NUCLEOTIDE SEQUENCE [LARGE SCALE GENOMIC DNA]</scope>
    <source>
        <strain evidence="10">k34-0107-D12</strain>
    </source>
</reference>